<comment type="caution">
    <text evidence="2">The sequence shown here is derived from an EMBL/GenBank/DDBJ whole genome shotgun (WGS) entry which is preliminary data.</text>
</comment>
<accession>A0A8X6MWQ7</accession>
<evidence type="ECO:0000313" key="3">
    <source>
        <dbReference type="Proteomes" id="UP000887013"/>
    </source>
</evidence>
<proteinExistence type="predicted"/>
<evidence type="ECO:0000313" key="2">
    <source>
        <dbReference type="EMBL" id="GFS81911.1"/>
    </source>
</evidence>
<sequence length="142" mass="16260">MNALLSPVVFILMTFWISGILYNLSKLIFENAFPDDLSFVSTICNLLTYSVQFLILLALSSEIPITVSKIKSVVLQVPEEQFYCQWRIFTNGTVTPTVFLLIPKLDNFTEDVTVTALVVCYVSYDEKAENAELLCKKRWHHE</sequence>
<reference evidence="2" key="1">
    <citation type="submission" date="2020-08" db="EMBL/GenBank/DDBJ databases">
        <title>Multicomponent nature underlies the extraordinary mechanical properties of spider dragline silk.</title>
        <authorList>
            <person name="Kono N."/>
            <person name="Nakamura H."/>
            <person name="Mori M."/>
            <person name="Yoshida Y."/>
            <person name="Ohtoshi R."/>
            <person name="Malay A.D."/>
            <person name="Moran D.A.P."/>
            <person name="Tomita M."/>
            <person name="Numata K."/>
            <person name="Arakawa K."/>
        </authorList>
    </citation>
    <scope>NUCLEOTIDE SEQUENCE</scope>
</reference>
<protein>
    <submittedName>
        <fullName evidence="2">Uncharacterized protein</fullName>
    </submittedName>
</protein>
<dbReference type="OrthoDB" id="5800391at2759"/>
<dbReference type="AlphaFoldDB" id="A0A8X6MWQ7"/>
<keyword evidence="1" id="KW-1133">Transmembrane helix</keyword>
<dbReference type="Proteomes" id="UP000887013">
    <property type="component" value="Unassembled WGS sequence"/>
</dbReference>
<keyword evidence="3" id="KW-1185">Reference proteome</keyword>
<organism evidence="2 3">
    <name type="scientific">Nephila pilipes</name>
    <name type="common">Giant wood spider</name>
    <name type="synonym">Nephila maculata</name>
    <dbReference type="NCBI Taxonomy" id="299642"/>
    <lineage>
        <taxon>Eukaryota</taxon>
        <taxon>Metazoa</taxon>
        <taxon>Ecdysozoa</taxon>
        <taxon>Arthropoda</taxon>
        <taxon>Chelicerata</taxon>
        <taxon>Arachnida</taxon>
        <taxon>Araneae</taxon>
        <taxon>Araneomorphae</taxon>
        <taxon>Entelegynae</taxon>
        <taxon>Araneoidea</taxon>
        <taxon>Nephilidae</taxon>
        <taxon>Nephila</taxon>
    </lineage>
</organism>
<keyword evidence="1" id="KW-0812">Transmembrane</keyword>
<keyword evidence="1" id="KW-0472">Membrane</keyword>
<dbReference type="EMBL" id="BMAW01051706">
    <property type="protein sequence ID" value="GFS81911.1"/>
    <property type="molecule type" value="Genomic_DNA"/>
</dbReference>
<name>A0A8X6MWQ7_NEPPI</name>
<feature type="transmembrane region" description="Helical" evidence="1">
    <location>
        <begin position="7"/>
        <end position="25"/>
    </location>
</feature>
<feature type="transmembrane region" description="Helical" evidence="1">
    <location>
        <begin position="37"/>
        <end position="59"/>
    </location>
</feature>
<evidence type="ECO:0000256" key="1">
    <source>
        <dbReference type="SAM" id="Phobius"/>
    </source>
</evidence>
<gene>
    <name evidence="2" type="primary">AVEN_79281_1</name>
    <name evidence="2" type="ORF">NPIL_376031</name>
</gene>